<dbReference type="InterPro" id="IPR052162">
    <property type="entry name" value="Sensor_kinase/Photoreceptor"/>
</dbReference>
<accession>A0ABD5PJP6</accession>
<dbReference type="Pfam" id="PF15915">
    <property type="entry name" value="BAT"/>
    <property type="match status" value="1"/>
</dbReference>
<dbReference type="InterPro" id="IPR031803">
    <property type="entry name" value="BAT_GAF/HTH-assoc"/>
</dbReference>
<dbReference type="CDD" id="cd00130">
    <property type="entry name" value="PAS"/>
    <property type="match status" value="6"/>
</dbReference>
<protein>
    <recommendedName>
        <fullName evidence="2">histidine kinase</fullName>
        <ecNumber evidence="2">2.7.13.3</ecNumber>
    </recommendedName>
</protein>
<reference evidence="13 14" key="1">
    <citation type="journal article" date="2019" name="Int. J. Syst. Evol. Microbiol.">
        <title>The Global Catalogue of Microorganisms (GCM) 10K type strain sequencing project: providing services to taxonomists for standard genome sequencing and annotation.</title>
        <authorList>
            <consortium name="The Broad Institute Genomics Platform"/>
            <consortium name="The Broad Institute Genome Sequencing Center for Infectious Disease"/>
            <person name="Wu L."/>
            <person name="Ma J."/>
        </authorList>
    </citation>
    <scope>NUCLEOTIDE SEQUENCE [LARGE SCALE GENOMIC DNA]</scope>
    <source>
        <strain evidence="13 14">WLHS5</strain>
    </source>
</reference>
<dbReference type="SMART" id="SM00065">
    <property type="entry name" value="GAF"/>
    <property type="match status" value="3"/>
</dbReference>
<comment type="catalytic activity">
    <reaction evidence="1">
        <text>ATP + protein L-histidine = ADP + protein N-phospho-L-histidine.</text>
        <dbReference type="EC" id="2.7.13.3"/>
    </reaction>
</comment>
<evidence type="ECO:0000259" key="12">
    <source>
        <dbReference type="PROSITE" id="PS50885"/>
    </source>
</evidence>
<gene>
    <name evidence="13" type="ORF">ACFO5R_01720</name>
</gene>
<evidence type="ECO:0000256" key="8">
    <source>
        <dbReference type="ARBA" id="ARBA00023224"/>
    </source>
</evidence>
<evidence type="ECO:0000313" key="13">
    <source>
        <dbReference type="EMBL" id="MFC4540643.1"/>
    </source>
</evidence>
<dbReference type="Gene3D" id="2.10.70.100">
    <property type="match status" value="2"/>
</dbReference>
<feature type="domain" description="PAC" evidence="11">
    <location>
        <begin position="995"/>
        <end position="1061"/>
    </location>
</feature>
<dbReference type="InterPro" id="IPR000014">
    <property type="entry name" value="PAS"/>
</dbReference>
<dbReference type="InterPro" id="IPR001610">
    <property type="entry name" value="PAC"/>
</dbReference>
<feature type="transmembrane region" description="Helical" evidence="9">
    <location>
        <begin position="20"/>
        <end position="38"/>
    </location>
</feature>
<dbReference type="SUPFAM" id="SSF55781">
    <property type="entry name" value="GAF domain-like"/>
    <property type="match status" value="3"/>
</dbReference>
<keyword evidence="5" id="KW-0418">Kinase</keyword>
<name>A0ABD5PJP6_9EURY</name>
<dbReference type="InterPro" id="IPR013656">
    <property type="entry name" value="PAS_4"/>
</dbReference>
<dbReference type="PROSITE" id="PS50885">
    <property type="entry name" value="HAMP"/>
    <property type="match status" value="1"/>
</dbReference>
<evidence type="ECO:0000256" key="2">
    <source>
        <dbReference type="ARBA" id="ARBA00012438"/>
    </source>
</evidence>
<dbReference type="InterPro" id="IPR013767">
    <property type="entry name" value="PAS_fold"/>
</dbReference>
<evidence type="ECO:0000256" key="9">
    <source>
        <dbReference type="SAM" id="Phobius"/>
    </source>
</evidence>
<dbReference type="PROSITE" id="PS50113">
    <property type="entry name" value="PAC"/>
    <property type="match status" value="6"/>
</dbReference>
<keyword evidence="3" id="KW-0597">Phosphoprotein</keyword>
<evidence type="ECO:0000256" key="7">
    <source>
        <dbReference type="ARBA" id="ARBA00023163"/>
    </source>
</evidence>
<evidence type="ECO:0000256" key="3">
    <source>
        <dbReference type="ARBA" id="ARBA00022553"/>
    </source>
</evidence>
<dbReference type="RefSeq" id="WP_250138807.1">
    <property type="nucleotide sequence ID" value="NZ_JALIQP010000001.1"/>
</dbReference>
<dbReference type="SMART" id="SM00304">
    <property type="entry name" value="HAMP"/>
    <property type="match status" value="1"/>
</dbReference>
<dbReference type="Gene3D" id="3.30.450.20">
    <property type="entry name" value="PAS domain"/>
    <property type="match status" value="7"/>
</dbReference>
<keyword evidence="9" id="KW-0472">Membrane</keyword>
<feature type="domain" description="PAC" evidence="11">
    <location>
        <begin position="614"/>
        <end position="665"/>
    </location>
</feature>
<keyword evidence="7" id="KW-0804">Transcription</keyword>
<dbReference type="Pfam" id="PF08447">
    <property type="entry name" value="PAS_3"/>
    <property type="match status" value="3"/>
</dbReference>
<dbReference type="Gene3D" id="3.30.450.40">
    <property type="match status" value="3"/>
</dbReference>
<dbReference type="SUPFAM" id="SSF55785">
    <property type="entry name" value="PYP-like sensor domain (PAS domain)"/>
    <property type="match status" value="7"/>
</dbReference>
<organism evidence="13 14">
    <name type="scientific">Halosolutus amylolyticus</name>
    <dbReference type="NCBI Taxonomy" id="2932267"/>
    <lineage>
        <taxon>Archaea</taxon>
        <taxon>Methanobacteriati</taxon>
        <taxon>Methanobacteriota</taxon>
        <taxon>Stenosarchaea group</taxon>
        <taxon>Halobacteria</taxon>
        <taxon>Halobacteriales</taxon>
        <taxon>Natrialbaceae</taxon>
        <taxon>Halosolutus</taxon>
    </lineage>
</organism>
<evidence type="ECO:0000256" key="1">
    <source>
        <dbReference type="ARBA" id="ARBA00000085"/>
    </source>
</evidence>
<dbReference type="NCBIfam" id="TIGR00229">
    <property type="entry name" value="sensory_box"/>
    <property type="match status" value="6"/>
</dbReference>
<feature type="domain" description="PAC" evidence="11">
    <location>
        <begin position="482"/>
        <end position="534"/>
    </location>
</feature>
<dbReference type="Pfam" id="PF08448">
    <property type="entry name" value="PAS_4"/>
    <property type="match status" value="1"/>
</dbReference>
<evidence type="ECO:0000256" key="6">
    <source>
        <dbReference type="ARBA" id="ARBA00023015"/>
    </source>
</evidence>
<evidence type="ECO:0000259" key="10">
    <source>
        <dbReference type="PROSITE" id="PS50112"/>
    </source>
</evidence>
<dbReference type="PANTHER" id="PTHR43304:SF1">
    <property type="entry name" value="PAC DOMAIN-CONTAINING PROTEIN"/>
    <property type="match status" value="1"/>
</dbReference>
<dbReference type="PANTHER" id="PTHR43304">
    <property type="entry name" value="PHYTOCHROME-LIKE PROTEIN CPH1"/>
    <property type="match status" value="1"/>
</dbReference>
<dbReference type="SMART" id="SM00086">
    <property type="entry name" value="PAC"/>
    <property type="match status" value="6"/>
</dbReference>
<dbReference type="InterPro" id="IPR000700">
    <property type="entry name" value="PAS-assoc_C"/>
</dbReference>
<feature type="domain" description="PAC" evidence="11">
    <location>
        <begin position="866"/>
        <end position="918"/>
    </location>
</feature>
<keyword evidence="4" id="KW-0808">Transferase</keyword>
<dbReference type="InterPro" id="IPR029016">
    <property type="entry name" value="GAF-like_dom_sf"/>
</dbReference>
<proteinExistence type="predicted"/>
<dbReference type="CDD" id="cd06225">
    <property type="entry name" value="HAMP"/>
    <property type="match status" value="1"/>
</dbReference>
<dbReference type="InterPro" id="IPR035965">
    <property type="entry name" value="PAS-like_dom_sf"/>
</dbReference>
<dbReference type="InterPro" id="IPR003660">
    <property type="entry name" value="HAMP_dom"/>
</dbReference>
<dbReference type="SMART" id="SM00091">
    <property type="entry name" value="PAS"/>
    <property type="match status" value="5"/>
</dbReference>
<feature type="domain" description="HAMP" evidence="12">
    <location>
        <begin position="67"/>
        <end position="115"/>
    </location>
</feature>
<dbReference type="SUPFAM" id="SSF158472">
    <property type="entry name" value="HAMP domain-like"/>
    <property type="match status" value="1"/>
</dbReference>
<evidence type="ECO:0000256" key="4">
    <source>
        <dbReference type="ARBA" id="ARBA00022679"/>
    </source>
</evidence>
<feature type="domain" description="PAS" evidence="10">
    <location>
        <begin position="542"/>
        <end position="612"/>
    </location>
</feature>
<dbReference type="Pfam" id="PF04967">
    <property type="entry name" value="HTH_10"/>
    <property type="match status" value="1"/>
</dbReference>
<keyword evidence="9" id="KW-0812">Transmembrane</keyword>
<dbReference type="GO" id="GO:0007165">
    <property type="term" value="P:signal transduction"/>
    <property type="evidence" value="ECO:0007669"/>
    <property type="project" value="UniProtKB-KW"/>
</dbReference>
<dbReference type="Pfam" id="PF00989">
    <property type="entry name" value="PAS"/>
    <property type="match status" value="1"/>
</dbReference>
<dbReference type="Pfam" id="PF13426">
    <property type="entry name" value="PAS_9"/>
    <property type="match status" value="1"/>
</dbReference>
<keyword evidence="14" id="KW-1185">Reference proteome</keyword>
<dbReference type="Pfam" id="PF01590">
    <property type="entry name" value="GAF"/>
    <property type="match status" value="1"/>
</dbReference>
<keyword evidence="8" id="KW-0807">Transducer</keyword>
<dbReference type="Gene3D" id="1.10.8.500">
    <property type="entry name" value="HAMP domain in histidine kinase"/>
    <property type="match status" value="1"/>
</dbReference>
<feature type="domain" description="PAS" evidence="10">
    <location>
        <begin position="792"/>
        <end position="862"/>
    </location>
</feature>
<dbReference type="PROSITE" id="PS50112">
    <property type="entry name" value="PAS"/>
    <property type="match status" value="3"/>
</dbReference>
<dbReference type="InterPro" id="IPR013655">
    <property type="entry name" value="PAS_fold_3"/>
</dbReference>
<dbReference type="GO" id="GO:0004673">
    <property type="term" value="F:protein histidine kinase activity"/>
    <property type="evidence" value="ECO:0007669"/>
    <property type="project" value="UniProtKB-EC"/>
</dbReference>
<keyword evidence="9" id="KW-1133">Transmembrane helix</keyword>
<feature type="domain" description="PAC" evidence="11">
    <location>
        <begin position="1138"/>
        <end position="1190"/>
    </location>
</feature>
<dbReference type="InterPro" id="IPR003018">
    <property type="entry name" value="GAF"/>
</dbReference>
<feature type="domain" description="PAS" evidence="10">
    <location>
        <begin position="406"/>
        <end position="477"/>
    </location>
</feature>
<dbReference type="Pfam" id="PF00672">
    <property type="entry name" value="HAMP"/>
    <property type="match status" value="1"/>
</dbReference>
<dbReference type="InterPro" id="IPR007050">
    <property type="entry name" value="HTH_bacterioopsin"/>
</dbReference>
<evidence type="ECO:0000313" key="14">
    <source>
        <dbReference type="Proteomes" id="UP001595898"/>
    </source>
</evidence>
<feature type="domain" description="PAC" evidence="11">
    <location>
        <begin position="743"/>
        <end position="795"/>
    </location>
</feature>
<evidence type="ECO:0000259" key="11">
    <source>
        <dbReference type="PROSITE" id="PS50113"/>
    </source>
</evidence>
<keyword evidence="6" id="KW-0805">Transcription regulation</keyword>
<dbReference type="EC" id="2.7.13.3" evidence="2"/>
<dbReference type="EMBL" id="JBHSFA010000002">
    <property type="protein sequence ID" value="MFC4540643.1"/>
    <property type="molecule type" value="Genomic_DNA"/>
</dbReference>
<dbReference type="Pfam" id="PF13185">
    <property type="entry name" value="GAF_2"/>
    <property type="match status" value="1"/>
</dbReference>
<sequence length="1774" mass="196092">MSDTMARWPVRTGVPARRLWLVAIGVAVAVVAGQWIGLERLGVSGLPFGGLELVGIVGLTRQDEPENPIADLAAAVERLSAGADDVALPTDRADELGWLSAAVADLADTLREREGQLDRERTYTDALFDGVADVFCLVGRGGELRRWNGALSRVTGAADDDLDSSPITAFVPADERDRLGDAIDTAIETGSARVEVSIEADDDATVPYEFVVKRVGGPDETPVAAVTGRDVTDRTEREREIEDVDAARQELSRIVSDRSLSRTATIERLLELGCDHFGVDNGFTARIDEATGRYRVETAVGPGFVEEGIETELSKTFCRRTIGTDDAIGITHASEGGHADDPAHEEWGISCYLGSEIRVDGDPYGTLCFVDQEPREESFSRTEKTFADLLARWVSHLYERREHERVLRRADRALEAAPIGITMTDPTQPENPIVYANDAFERITGYSSDEYLGRNCRFLQGEGTDPEAVERLHAAVDAEEPVSVELRNYREDGTPFWNQVTLAPVENDAGAVTHFVGFQQDVTERTETERRLRERERQLERYQEYTDDVLDALDDIFFVIDAGGSLQRWNERFVEAMSYSEAELSSMHALEFFADDDRDAIVDAIAEAQETGSTRLECDAFTSNGEAIPYEFVASGLEDPEGKPVIAGIARDISDRKARERELRERERQLSTLMSNIPGMVYRCRNEPDWPFDFVSEGCAELTGCDPGTLVDGDVNWATDVVLEGQDDLWETVQEALAAREPFQVTYPIETADGERRWVSEQGRGMYAGDGSFEGLEGVIIDITEQVESERELERYETIVQALGDPVYTLDEEGYFRFVNDAIEPLTGYEPSDLVGEHVSTFMAQRDLEDAQELVRDLLRTDTPYRTFEMALPTKGGEPIEAENHVALLPSDDGSFAGTAGVVRDISDRTAREQELERTTELLEQAQQIAGIGGWELDLTTEPYELSVTAELNRLFGEAPGTEIDLREALARYHPDDRRRVVSAVDRAITEGEGYDLEVRMVRADGSERWMRTMAQPVFEDDEGRRSTGTGSAFDDGEVVALRGSIQDITDRKEREQELERATDLLERVQRLAEVGGWEMDVRDDQRPETWTEELYRLHDVPRHVTPDLELAIEGYHPEDRAFVRDRIESSIASEMGYDFEARLATDAGESRWVRAIGEPIYDDDGTLRKYRGSVQDVSDRKRRELALESLHETARGLLQAESESAVADLVVETAAEVLDVHGVGVYLLDADANAFEPAAFTDGFAAVCGGTPPVPLGDDDSALWNTFVTGTQTIFDDVSVVDRSPLFGSDVPGGLLVPIGDHGVFVFVAEPSAIDDETRRLVETLVATTEAAFDRLESEASLRDRDAELEARNRRLERQMGINEIIRSIDQSLVRATGRGEIERTVCERLVDTDDIAFAWIGGVDASETAVEPRAWDGDGEAYLDAVSLATDAERPEPAVRTALAEESTVVSNVVAELQAEPWRKTALASDFASCLCVPISFDEYSYGVLAVYGTEPDTFGDLERTVFEELGENIANSITAVQTRHALHADVLLELTLRFDDSDAFLARIARETDATVVYEGVASHSADETRLFFTTDGAESAAVESVLEDLVTVTDWRLVSGADADADTDAEADHQCLFEATVTGTELVSRLLRHGASPRSITADGSDLEVVVDVSRTTEVRTFVDMLAQAYPSVELAGRRDVERAMHTRGELVSSLFDPLTDRQLEVLRAAYFAGFFEWPRTSTGEEVAAMLDVSQPTVNRHLRIGQQRLLAELFGSEAHSIVGDRGSEAT</sequence>
<comment type="caution">
    <text evidence="13">The sequence shown here is derived from an EMBL/GenBank/DDBJ whole genome shotgun (WGS) entry which is preliminary data.</text>
</comment>
<evidence type="ECO:0000256" key="5">
    <source>
        <dbReference type="ARBA" id="ARBA00022777"/>
    </source>
</evidence>
<dbReference type="Proteomes" id="UP001595898">
    <property type="component" value="Unassembled WGS sequence"/>
</dbReference>